<organism evidence="1 2">
    <name type="scientific">Funneliformis geosporum</name>
    <dbReference type="NCBI Taxonomy" id="1117311"/>
    <lineage>
        <taxon>Eukaryota</taxon>
        <taxon>Fungi</taxon>
        <taxon>Fungi incertae sedis</taxon>
        <taxon>Mucoromycota</taxon>
        <taxon>Glomeromycotina</taxon>
        <taxon>Glomeromycetes</taxon>
        <taxon>Glomerales</taxon>
        <taxon>Glomeraceae</taxon>
        <taxon>Funneliformis</taxon>
    </lineage>
</organism>
<dbReference type="OrthoDB" id="2405788at2759"/>
<sequence length="275" mass="31267">MKECYLASMRGQEECSPWFKRFGHPTHHLIRVAVNENCHKMTIQDLCSGKGCGKTKGWTSIVLLQYLLKAVILKSIIIGEAIISLTKQIKFTQGNKVEEKRLIHRVVIDEEELDFLIQDCIKEGIYASSDKCLLGYITRSISLSTHICESQSLYKIENVSAFFKQAKQKTSHLGASQSSQSKSSADTSKFQCLHKIPSCTMCEAGGYYSTEAVKEFIKEVMVHYMNRKSSYLSCDKHKPFICAICFGKWHFCLGPWKNTSRVVTKKSEPLKEEKI</sequence>
<comment type="caution">
    <text evidence="1">The sequence shown here is derived from an EMBL/GenBank/DDBJ whole genome shotgun (WGS) entry which is preliminary data.</text>
</comment>
<gene>
    <name evidence="1" type="ORF">FWILDA_LOCUS14393</name>
</gene>
<dbReference type="Proteomes" id="UP001153678">
    <property type="component" value="Unassembled WGS sequence"/>
</dbReference>
<reference evidence="1" key="1">
    <citation type="submission" date="2022-08" db="EMBL/GenBank/DDBJ databases">
        <authorList>
            <person name="Kallberg Y."/>
            <person name="Tangrot J."/>
            <person name="Rosling A."/>
        </authorList>
    </citation>
    <scope>NUCLEOTIDE SEQUENCE</scope>
    <source>
        <strain evidence="1">Wild A</strain>
    </source>
</reference>
<accession>A0A9W4T2C6</accession>
<proteinExistence type="predicted"/>
<protein>
    <submittedName>
        <fullName evidence="1">5451_t:CDS:1</fullName>
    </submittedName>
</protein>
<name>A0A9W4T2C6_9GLOM</name>
<keyword evidence="2" id="KW-1185">Reference proteome</keyword>
<evidence type="ECO:0000313" key="2">
    <source>
        <dbReference type="Proteomes" id="UP001153678"/>
    </source>
</evidence>
<dbReference type="AlphaFoldDB" id="A0A9W4T2C6"/>
<dbReference type="EMBL" id="CAMKVN010006244">
    <property type="protein sequence ID" value="CAI2190071.1"/>
    <property type="molecule type" value="Genomic_DNA"/>
</dbReference>
<evidence type="ECO:0000313" key="1">
    <source>
        <dbReference type="EMBL" id="CAI2190071.1"/>
    </source>
</evidence>